<dbReference type="InterPro" id="IPR036935">
    <property type="entry name" value="Ribosomal_bL9_N_sf"/>
</dbReference>
<dbReference type="GO" id="GO:0019843">
    <property type="term" value="F:rRNA binding"/>
    <property type="evidence" value="ECO:0007669"/>
    <property type="project" value="UniProtKB-UniRule"/>
</dbReference>
<dbReference type="SUPFAM" id="SSF55658">
    <property type="entry name" value="L9 N-domain-like"/>
    <property type="match status" value="1"/>
</dbReference>
<evidence type="ECO:0000313" key="10">
    <source>
        <dbReference type="Proteomes" id="UP000282654"/>
    </source>
</evidence>
<keyword evidence="10" id="KW-1185">Reference proteome</keyword>
<comment type="similarity">
    <text evidence="1 7">Belongs to the bacterial ribosomal protein bL9 family.</text>
</comment>
<dbReference type="InterPro" id="IPR036791">
    <property type="entry name" value="Ribosomal_bL9_C_sf"/>
</dbReference>
<evidence type="ECO:0000313" key="9">
    <source>
        <dbReference type="EMBL" id="RPF47191.1"/>
    </source>
</evidence>
<dbReference type="OrthoDB" id="9788336at2"/>
<dbReference type="InterPro" id="IPR009027">
    <property type="entry name" value="Ribosomal_bL9/RNase_H1_N"/>
</dbReference>
<dbReference type="Pfam" id="PF03948">
    <property type="entry name" value="Ribosomal_L9_C"/>
    <property type="match status" value="1"/>
</dbReference>
<sequence length="148" mass="16016">MQVVLLKDVPSLGKAGEVVSVAEGYARNYLIPRKLAEPVSPGKLEELQRVRQQREKKQAEMQRRAEKVAAALKDRTIPVRVKTGEGGRLFGAVTAKDIAGVLQRECGIAIDKKQVALPAPLKEIGTYPVTVRLAPGVSVTLQVAVLPE</sequence>
<dbReference type="NCBIfam" id="TIGR00158">
    <property type="entry name" value="L9"/>
    <property type="match status" value="1"/>
</dbReference>
<evidence type="ECO:0000259" key="8">
    <source>
        <dbReference type="PROSITE" id="PS00651"/>
    </source>
</evidence>
<dbReference type="SUPFAM" id="SSF55653">
    <property type="entry name" value="Ribosomal protein L9 C-domain"/>
    <property type="match status" value="1"/>
</dbReference>
<evidence type="ECO:0000256" key="6">
    <source>
        <dbReference type="ARBA" id="ARBA00035292"/>
    </source>
</evidence>
<dbReference type="GO" id="GO:1990904">
    <property type="term" value="C:ribonucleoprotein complex"/>
    <property type="evidence" value="ECO:0007669"/>
    <property type="project" value="UniProtKB-KW"/>
</dbReference>
<dbReference type="InterPro" id="IPR000244">
    <property type="entry name" value="Ribosomal_bL9"/>
</dbReference>
<comment type="function">
    <text evidence="7">Binds to the 23S rRNA.</text>
</comment>
<organism evidence="9 10">
    <name type="scientific">Thermodesulfitimonas autotrophica</name>
    <dbReference type="NCBI Taxonomy" id="1894989"/>
    <lineage>
        <taxon>Bacteria</taxon>
        <taxon>Bacillati</taxon>
        <taxon>Bacillota</taxon>
        <taxon>Clostridia</taxon>
        <taxon>Thermoanaerobacterales</taxon>
        <taxon>Thermoanaerobacteraceae</taxon>
        <taxon>Thermodesulfitimonas</taxon>
    </lineage>
</organism>
<dbReference type="PANTHER" id="PTHR21368">
    <property type="entry name" value="50S RIBOSOMAL PROTEIN L9"/>
    <property type="match status" value="1"/>
</dbReference>
<evidence type="ECO:0000256" key="5">
    <source>
        <dbReference type="ARBA" id="ARBA00023274"/>
    </source>
</evidence>
<dbReference type="InterPro" id="IPR020594">
    <property type="entry name" value="Ribosomal_bL9_bac/chp"/>
</dbReference>
<dbReference type="RefSeq" id="WP_123930151.1">
    <property type="nucleotide sequence ID" value="NZ_RKRE01000002.1"/>
</dbReference>
<dbReference type="PROSITE" id="PS00651">
    <property type="entry name" value="RIBOSOMAL_L9"/>
    <property type="match status" value="1"/>
</dbReference>
<protein>
    <recommendedName>
        <fullName evidence="6 7">Large ribosomal subunit protein bL9</fullName>
    </recommendedName>
</protein>
<dbReference type="Gene3D" id="3.40.5.10">
    <property type="entry name" value="Ribosomal protein L9, N-terminal domain"/>
    <property type="match status" value="1"/>
</dbReference>
<evidence type="ECO:0000256" key="2">
    <source>
        <dbReference type="ARBA" id="ARBA00022730"/>
    </source>
</evidence>
<keyword evidence="2 7" id="KW-0699">rRNA-binding</keyword>
<reference evidence="9 10" key="1">
    <citation type="submission" date="2018-11" db="EMBL/GenBank/DDBJ databases">
        <title>Genomic Encyclopedia of Type Strains, Phase IV (KMG-IV): sequencing the most valuable type-strain genomes for metagenomic binning, comparative biology and taxonomic classification.</title>
        <authorList>
            <person name="Goeker M."/>
        </authorList>
    </citation>
    <scope>NUCLEOTIDE SEQUENCE [LARGE SCALE GENOMIC DNA]</scope>
    <source>
        <strain evidence="9 10">DSM 102936</strain>
    </source>
</reference>
<evidence type="ECO:0000256" key="4">
    <source>
        <dbReference type="ARBA" id="ARBA00022980"/>
    </source>
</evidence>
<dbReference type="Proteomes" id="UP000282654">
    <property type="component" value="Unassembled WGS sequence"/>
</dbReference>
<comment type="caution">
    <text evidence="9">The sequence shown here is derived from an EMBL/GenBank/DDBJ whole genome shotgun (WGS) entry which is preliminary data.</text>
</comment>
<dbReference type="AlphaFoldDB" id="A0A3N5BTS6"/>
<dbReference type="GO" id="GO:0005840">
    <property type="term" value="C:ribosome"/>
    <property type="evidence" value="ECO:0007669"/>
    <property type="project" value="UniProtKB-KW"/>
</dbReference>
<keyword evidence="4 7" id="KW-0689">Ribosomal protein</keyword>
<proteinExistence type="inferred from homology"/>
<dbReference type="GO" id="GO:0006412">
    <property type="term" value="P:translation"/>
    <property type="evidence" value="ECO:0007669"/>
    <property type="project" value="UniProtKB-UniRule"/>
</dbReference>
<keyword evidence="5 7" id="KW-0687">Ribonucleoprotein</keyword>
<dbReference type="InterPro" id="IPR020070">
    <property type="entry name" value="Ribosomal_bL9_N"/>
</dbReference>
<dbReference type="Gene3D" id="3.10.430.100">
    <property type="entry name" value="Ribosomal protein L9, C-terminal domain"/>
    <property type="match status" value="1"/>
</dbReference>
<gene>
    <name evidence="7" type="primary">rplI</name>
    <name evidence="9" type="ORF">EDD75_1475</name>
</gene>
<dbReference type="Pfam" id="PF01281">
    <property type="entry name" value="Ribosomal_L9_N"/>
    <property type="match status" value="1"/>
</dbReference>
<evidence type="ECO:0000256" key="1">
    <source>
        <dbReference type="ARBA" id="ARBA00010605"/>
    </source>
</evidence>
<keyword evidence="3 7" id="KW-0694">RNA-binding</keyword>
<name>A0A3N5BTS6_9THEO</name>
<dbReference type="HAMAP" id="MF_00503">
    <property type="entry name" value="Ribosomal_bL9"/>
    <property type="match status" value="1"/>
</dbReference>
<feature type="domain" description="Ribosomal protein L9" evidence="8">
    <location>
        <begin position="13"/>
        <end position="40"/>
    </location>
</feature>
<dbReference type="InterPro" id="IPR020069">
    <property type="entry name" value="Ribosomal_bL9_C"/>
</dbReference>
<dbReference type="GO" id="GO:0003735">
    <property type="term" value="F:structural constituent of ribosome"/>
    <property type="evidence" value="ECO:0007669"/>
    <property type="project" value="InterPro"/>
</dbReference>
<dbReference type="EMBL" id="RKRE01000002">
    <property type="protein sequence ID" value="RPF47191.1"/>
    <property type="molecule type" value="Genomic_DNA"/>
</dbReference>
<evidence type="ECO:0000256" key="7">
    <source>
        <dbReference type="HAMAP-Rule" id="MF_00503"/>
    </source>
</evidence>
<accession>A0A3N5BTS6</accession>
<evidence type="ECO:0000256" key="3">
    <source>
        <dbReference type="ARBA" id="ARBA00022884"/>
    </source>
</evidence>